<evidence type="ECO:0000313" key="3">
    <source>
        <dbReference type="Proteomes" id="UP000006048"/>
    </source>
</evidence>
<evidence type="ECO:0000256" key="1">
    <source>
        <dbReference type="SAM" id="SignalP"/>
    </source>
</evidence>
<dbReference type="AlphaFoldDB" id="I4B9P9"/>
<gene>
    <name evidence="2" type="ordered locus">Turpa_3368</name>
</gene>
<feature type="chain" id="PRO_5003686463" description="Lipoprotein" evidence="1">
    <location>
        <begin position="24"/>
        <end position="202"/>
    </location>
</feature>
<protein>
    <recommendedName>
        <fullName evidence="4">Lipoprotein</fullName>
    </recommendedName>
</protein>
<evidence type="ECO:0008006" key="4">
    <source>
        <dbReference type="Google" id="ProtNLM"/>
    </source>
</evidence>
<name>I4B9P9_TURPD</name>
<dbReference type="HOGENOM" id="CLU_1354116_0_0_12"/>
<sequence length="202" mass="23122">MRHRAKRRQRVLFWILITALLYGCNKSSQPPATNPAEKKAEVVNDENCIKPKGKNLFSDFKAGCLGPDCTEPRDCGDIKLIFKKGGKFYAEYSCHGPVYNGTWSVKNGNLIATAVSSESREDYCNDQCHDEDLPCLKNCKATFFEKFGKDELKTRLRYEFVDRGSNHIELQLITTDLHPVDGKEKYDNSWAEPEWEEMGCMH</sequence>
<evidence type="ECO:0000313" key="2">
    <source>
        <dbReference type="EMBL" id="AFM14006.1"/>
    </source>
</evidence>
<dbReference type="EMBL" id="CP002959">
    <property type="protein sequence ID" value="AFM14006.1"/>
    <property type="molecule type" value="Genomic_DNA"/>
</dbReference>
<feature type="signal peptide" evidence="1">
    <location>
        <begin position="1"/>
        <end position="23"/>
    </location>
</feature>
<dbReference type="PROSITE" id="PS51257">
    <property type="entry name" value="PROKAR_LIPOPROTEIN"/>
    <property type="match status" value="1"/>
</dbReference>
<keyword evidence="1" id="KW-0732">Signal</keyword>
<proteinExistence type="predicted"/>
<dbReference type="KEGG" id="tpx:Turpa_3368"/>
<reference evidence="2 3" key="1">
    <citation type="submission" date="2012-06" db="EMBL/GenBank/DDBJ databases">
        <title>The complete chromosome of genome of Turneriella parva DSM 21527.</title>
        <authorList>
            <consortium name="US DOE Joint Genome Institute (JGI-PGF)"/>
            <person name="Lucas S."/>
            <person name="Han J."/>
            <person name="Lapidus A."/>
            <person name="Bruce D."/>
            <person name="Goodwin L."/>
            <person name="Pitluck S."/>
            <person name="Peters L."/>
            <person name="Kyrpides N."/>
            <person name="Mavromatis K."/>
            <person name="Ivanova N."/>
            <person name="Mikhailova N."/>
            <person name="Chertkov O."/>
            <person name="Detter J.C."/>
            <person name="Tapia R."/>
            <person name="Han C."/>
            <person name="Land M."/>
            <person name="Hauser L."/>
            <person name="Markowitz V."/>
            <person name="Cheng J.-F."/>
            <person name="Hugenholtz P."/>
            <person name="Woyke T."/>
            <person name="Wu D."/>
            <person name="Gronow S."/>
            <person name="Wellnitz S."/>
            <person name="Brambilla E."/>
            <person name="Klenk H.-P."/>
            <person name="Eisen J.A."/>
        </authorList>
    </citation>
    <scope>NUCLEOTIDE SEQUENCE [LARGE SCALE GENOMIC DNA]</scope>
    <source>
        <strain evidence="3">ATCC BAA-1111 / DSM 21527 / NCTC 11395 / H</strain>
    </source>
</reference>
<organism evidence="2 3">
    <name type="scientific">Turneriella parva (strain ATCC BAA-1111 / DSM 21527 / NCTC 11395 / H)</name>
    <name type="common">Leptospira parva</name>
    <dbReference type="NCBI Taxonomy" id="869212"/>
    <lineage>
        <taxon>Bacteria</taxon>
        <taxon>Pseudomonadati</taxon>
        <taxon>Spirochaetota</taxon>
        <taxon>Spirochaetia</taxon>
        <taxon>Leptospirales</taxon>
        <taxon>Leptospiraceae</taxon>
        <taxon>Turneriella</taxon>
    </lineage>
</organism>
<dbReference type="Proteomes" id="UP000006048">
    <property type="component" value="Chromosome"/>
</dbReference>
<keyword evidence="3" id="KW-1185">Reference proteome</keyword>
<accession>I4B9P9</accession>